<sequence length="160" mass="17947">MSRKVLRPIESVELPGQPVRGTVEQVFDVSLHQYLVWQPVRGLCEVPKHSRFTIPPPYPQINFDFLRPHEISNQFVVRVTIKALELQPPIASIVCRPMNQLIQFPDMSVDPDGAWAVMYMGTEIGGESRVANDRGPALRIKEELAMGGEQELAVDDTGNV</sequence>
<reference evidence="1 2" key="1">
    <citation type="submission" date="2015-06" db="EMBL/GenBank/DDBJ databases">
        <title>Draft genome of the ant-associated black yeast Phialophora attae CBS 131958.</title>
        <authorList>
            <person name="Moreno L.F."/>
            <person name="Stielow B.J."/>
            <person name="de Hoog S."/>
            <person name="Vicente V.A."/>
            <person name="Weiss V.A."/>
            <person name="de Vries M."/>
            <person name="Cruz L.M."/>
            <person name="Souza E.M."/>
        </authorList>
    </citation>
    <scope>NUCLEOTIDE SEQUENCE [LARGE SCALE GENOMIC DNA]</scope>
    <source>
        <strain evidence="1 2">CBS 131958</strain>
    </source>
</reference>
<gene>
    <name evidence="1" type="ORF">AB675_11822</name>
</gene>
<dbReference type="EMBL" id="LFJN01000028">
    <property type="protein sequence ID" value="KPI36811.1"/>
    <property type="molecule type" value="Genomic_DNA"/>
</dbReference>
<evidence type="ECO:0000313" key="1">
    <source>
        <dbReference type="EMBL" id="KPI36811.1"/>
    </source>
</evidence>
<evidence type="ECO:0000313" key="2">
    <source>
        <dbReference type="Proteomes" id="UP000038010"/>
    </source>
</evidence>
<dbReference type="RefSeq" id="XP_017996774.1">
    <property type="nucleotide sequence ID" value="XM_018140701.1"/>
</dbReference>
<dbReference type="VEuPathDB" id="FungiDB:AB675_11822"/>
<keyword evidence="2" id="KW-1185">Reference proteome</keyword>
<dbReference type="Proteomes" id="UP000038010">
    <property type="component" value="Unassembled WGS sequence"/>
</dbReference>
<dbReference type="GeneID" id="28732582"/>
<accession>A0A0N0NJC1</accession>
<name>A0A0N0NJC1_9EURO</name>
<proteinExistence type="predicted"/>
<protein>
    <submittedName>
        <fullName evidence="1">Uncharacterized protein</fullName>
    </submittedName>
</protein>
<dbReference type="AlphaFoldDB" id="A0A0N0NJC1"/>
<organism evidence="1 2">
    <name type="scientific">Cyphellophora attinorum</name>
    <dbReference type="NCBI Taxonomy" id="1664694"/>
    <lineage>
        <taxon>Eukaryota</taxon>
        <taxon>Fungi</taxon>
        <taxon>Dikarya</taxon>
        <taxon>Ascomycota</taxon>
        <taxon>Pezizomycotina</taxon>
        <taxon>Eurotiomycetes</taxon>
        <taxon>Chaetothyriomycetidae</taxon>
        <taxon>Chaetothyriales</taxon>
        <taxon>Cyphellophoraceae</taxon>
        <taxon>Cyphellophora</taxon>
    </lineage>
</organism>
<comment type="caution">
    <text evidence="1">The sequence shown here is derived from an EMBL/GenBank/DDBJ whole genome shotgun (WGS) entry which is preliminary data.</text>
</comment>